<dbReference type="Proteomes" id="UP000229554">
    <property type="component" value="Unassembled WGS sequence"/>
</dbReference>
<gene>
    <name evidence="4" type="ORF">COU88_00265</name>
</gene>
<feature type="non-terminal residue" evidence="4">
    <location>
        <position position="1"/>
    </location>
</feature>
<dbReference type="PANTHER" id="PTHR42780">
    <property type="entry name" value="SOLEUCYL-TRNA SYNTHETASE"/>
    <property type="match status" value="1"/>
</dbReference>
<dbReference type="PANTHER" id="PTHR42780:SF1">
    <property type="entry name" value="ISOLEUCINE--TRNA LIGASE, CYTOPLASMIC"/>
    <property type="match status" value="1"/>
</dbReference>
<accession>A0A2M8KTR7</accession>
<evidence type="ECO:0000256" key="1">
    <source>
        <dbReference type="ARBA" id="ARBA00022598"/>
    </source>
</evidence>
<name>A0A2M8KTR7_9BACT</name>
<dbReference type="EMBL" id="PFED01000009">
    <property type="protein sequence ID" value="PJE63307.1"/>
    <property type="molecule type" value="Genomic_DNA"/>
</dbReference>
<protein>
    <submittedName>
        <fullName evidence="4">Uncharacterized protein</fullName>
    </submittedName>
</protein>
<proteinExistence type="predicted"/>
<reference evidence="5" key="1">
    <citation type="submission" date="2017-09" db="EMBL/GenBank/DDBJ databases">
        <title>Depth-based differentiation of microbial function through sediment-hosted aquifers and enrichment of novel symbionts in the deep terrestrial subsurface.</title>
        <authorList>
            <person name="Probst A.J."/>
            <person name="Ladd B."/>
            <person name="Jarett J.K."/>
            <person name="Geller-Mcgrath D.E."/>
            <person name="Sieber C.M.K."/>
            <person name="Emerson J.B."/>
            <person name="Anantharaman K."/>
            <person name="Thomas B.C."/>
            <person name="Malmstrom R."/>
            <person name="Stieglmeier M."/>
            <person name="Klingl A."/>
            <person name="Woyke T."/>
            <person name="Ryan C.M."/>
            <person name="Banfield J.F."/>
        </authorList>
    </citation>
    <scope>NUCLEOTIDE SEQUENCE [LARGE SCALE GENOMIC DNA]</scope>
</reference>
<keyword evidence="1" id="KW-0436">Ligase</keyword>
<dbReference type="InterPro" id="IPR009080">
    <property type="entry name" value="tRNAsynth_Ia_anticodon-bd"/>
</dbReference>
<dbReference type="InterPro" id="IPR023586">
    <property type="entry name" value="Ile-tRNA-ligase_type2"/>
</dbReference>
<organism evidence="4 5">
    <name type="scientific">Candidatus Roizmanbacteria bacterium CG10_big_fil_rev_8_21_14_0_10_39_6</name>
    <dbReference type="NCBI Taxonomy" id="1974853"/>
    <lineage>
        <taxon>Bacteria</taxon>
        <taxon>Candidatus Roizmaniibacteriota</taxon>
    </lineage>
</organism>
<evidence type="ECO:0000313" key="4">
    <source>
        <dbReference type="EMBL" id="PJE63307.1"/>
    </source>
</evidence>
<dbReference type="SUPFAM" id="SSF47323">
    <property type="entry name" value="Anticodon-binding domain of a subclass of class I aminoacyl-tRNA synthetases"/>
    <property type="match status" value="1"/>
</dbReference>
<keyword evidence="2" id="KW-0547">Nucleotide-binding</keyword>
<evidence type="ECO:0000313" key="5">
    <source>
        <dbReference type="Proteomes" id="UP000229554"/>
    </source>
</evidence>
<keyword evidence="3" id="KW-0067">ATP-binding</keyword>
<feature type="non-terminal residue" evidence="4">
    <location>
        <position position="85"/>
    </location>
</feature>
<evidence type="ECO:0000256" key="3">
    <source>
        <dbReference type="ARBA" id="ARBA00022840"/>
    </source>
</evidence>
<comment type="caution">
    <text evidence="4">The sequence shown here is derived from an EMBL/GenBank/DDBJ whole genome shotgun (WGS) entry which is preliminary data.</text>
</comment>
<sequence>PKADESKINKTLEDAMGRMQQIILLGRQKRNQEQVKIKTPLRTLSIVHRSEVTLNEIKKLEGYIRSELNIKEVNYTTDEQKFIKL</sequence>
<dbReference type="AlphaFoldDB" id="A0A2M8KTR7"/>
<dbReference type="GO" id="GO:0004822">
    <property type="term" value="F:isoleucine-tRNA ligase activity"/>
    <property type="evidence" value="ECO:0007669"/>
    <property type="project" value="InterPro"/>
</dbReference>
<dbReference type="GO" id="GO:0006428">
    <property type="term" value="P:isoleucyl-tRNA aminoacylation"/>
    <property type="evidence" value="ECO:0007669"/>
    <property type="project" value="TreeGrafter"/>
</dbReference>
<evidence type="ECO:0000256" key="2">
    <source>
        <dbReference type="ARBA" id="ARBA00022741"/>
    </source>
</evidence>
<dbReference type="GO" id="GO:0005524">
    <property type="term" value="F:ATP binding"/>
    <property type="evidence" value="ECO:0007669"/>
    <property type="project" value="UniProtKB-KW"/>
</dbReference>